<dbReference type="InterPro" id="IPR002748">
    <property type="entry name" value="CbiD"/>
</dbReference>
<evidence type="ECO:0000256" key="5">
    <source>
        <dbReference type="HAMAP-Rule" id="MF_00787"/>
    </source>
</evidence>
<comment type="pathway">
    <text evidence="5">Cofactor biosynthesis; adenosylcobalamin biosynthesis; cob(II)yrinate a,c-diamide from sirohydrochlorin (anaerobic route): step 6/10.</text>
</comment>
<dbReference type="NCBIfam" id="NF000849">
    <property type="entry name" value="PRK00075.1-1"/>
    <property type="match status" value="1"/>
</dbReference>
<dbReference type="HAMAP" id="MF_00787">
    <property type="entry name" value="CbiD"/>
    <property type="match status" value="1"/>
</dbReference>
<dbReference type="PIRSF" id="PIRSF026782">
    <property type="entry name" value="CbiD"/>
    <property type="match status" value="1"/>
</dbReference>
<accession>A0A1W1VW29</accession>
<dbReference type="Proteomes" id="UP000192569">
    <property type="component" value="Chromosome I"/>
</dbReference>
<gene>
    <name evidence="5" type="primary">cbiD</name>
    <name evidence="6" type="ORF">SAMN00808754_1814</name>
</gene>
<dbReference type="OrthoDB" id="6439987at2"/>
<organism evidence="6 7">
    <name type="scientific">Thermanaeromonas toyohensis ToBE</name>
    <dbReference type="NCBI Taxonomy" id="698762"/>
    <lineage>
        <taxon>Bacteria</taxon>
        <taxon>Bacillati</taxon>
        <taxon>Bacillota</taxon>
        <taxon>Clostridia</taxon>
        <taxon>Neomoorellales</taxon>
        <taxon>Neomoorellaceae</taxon>
        <taxon>Thermanaeromonas</taxon>
    </lineage>
</organism>
<dbReference type="GO" id="GO:0043780">
    <property type="term" value="F:cobalt-precorrin-5B C1-methyltransferase activity"/>
    <property type="evidence" value="ECO:0007669"/>
    <property type="project" value="RHEA"/>
</dbReference>
<evidence type="ECO:0000313" key="6">
    <source>
        <dbReference type="EMBL" id="SMB97311.1"/>
    </source>
</evidence>
<dbReference type="PANTHER" id="PTHR35863:SF1">
    <property type="entry name" value="COBALT-PRECORRIN-5B C(1)-METHYLTRANSFERASE"/>
    <property type="match status" value="1"/>
</dbReference>
<keyword evidence="2 5" id="KW-0489">Methyltransferase</keyword>
<evidence type="ECO:0000256" key="2">
    <source>
        <dbReference type="ARBA" id="ARBA00022603"/>
    </source>
</evidence>
<dbReference type="GO" id="GO:0019251">
    <property type="term" value="P:anaerobic cobalamin biosynthetic process"/>
    <property type="evidence" value="ECO:0007669"/>
    <property type="project" value="UniProtKB-UniRule"/>
</dbReference>
<comment type="catalytic activity">
    <reaction evidence="5">
        <text>Co-precorrin-5B + S-adenosyl-L-methionine = Co-precorrin-6A + S-adenosyl-L-homocysteine</text>
        <dbReference type="Rhea" id="RHEA:26285"/>
        <dbReference type="ChEBI" id="CHEBI:57856"/>
        <dbReference type="ChEBI" id="CHEBI:59789"/>
        <dbReference type="ChEBI" id="CHEBI:60063"/>
        <dbReference type="ChEBI" id="CHEBI:60064"/>
        <dbReference type="EC" id="2.1.1.195"/>
    </reaction>
</comment>
<dbReference type="RefSeq" id="WP_084665411.1">
    <property type="nucleotide sequence ID" value="NZ_LT838272.1"/>
</dbReference>
<dbReference type="UniPathway" id="UPA00148">
    <property type="reaction ID" value="UER00227"/>
</dbReference>
<evidence type="ECO:0000256" key="3">
    <source>
        <dbReference type="ARBA" id="ARBA00022679"/>
    </source>
</evidence>
<evidence type="ECO:0000256" key="4">
    <source>
        <dbReference type="ARBA" id="ARBA00022691"/>
    </source>
</evidence>
<dbReference type="EC" id="2.1.1.195" evidence="5"/>
<dbReference type="AlphaFoldDB" id="A0A1W1VW29"/>
<keyword evidence="3 5" id="KW-0808">Transferase</keyword>
<keyword evidence="7" id="KW-1185">Reference proteome</keyword>
<dbReference type="Pfam" id="PF01888">
    <property type="entry name" value="CbiD"/>
    <property type="match status" value="1"/>
</dbReference>
<sequence>MSKGWRRGYTTGTCAAAAARAAVRALLESCPSEDRVRVTLPRGEEVELPVMVKRGEGWAEAIVIKDAGDDPDITHGAAIHVRASFIDKGITLRAGPGVGIVTKPGLPVPVGEPAINPVPRAMIKKAVKDFLPPDQGVELTISIPGGEELARRTLNPKLGIHGGLSILGTTGIVEPMSEEAFRASLIPQIEVARAAGLDTLVLTPGRQGQRQAVENYKIPAEAVVLTSNFIGFLAEACAERHIKRLLLWGYVGKLVKVAGGIFHTHSRLADARREIVGAWAAAWGAPPGVVKAVLEANTVETILTILEEAWGREFCRTFWNHMAGLASSRLKERLQDKVEVGTAFLNLKGEIIGWDEKAQKILEELGHGRKQGELA</sequence>
<dbReference type="STRING" id="698762.SAMN00808754_1814"/>
<dbReference type="PANTHER" id="PTHR35863">
    <property type="entry name" value="COBALT-PRECORRIN-5B C(1)-METHYLTRANSFERASE"/>
    <property type="match status" value="1"/>
</dbReference>
<name>A0A1W1VW29_9FIRM</name>
<reference evidence="6 7" key="1">
    <citation type="submission" date="2017-04" db="EMBL/GenBank/DDBJ databases">
        <authorList>
            <person name="Afonso C.L."/>
            <person name="Miller P.J."/>
            <person name="Scott M.A."/>
            <person name="Spackman E."/>
            <person name="Goraichik I."/>
            <person name="Dimitrov K.M."/>
            <person name="Suarez D.L."/>
            <person name="Swayne D.E."/>
        </authorList>
    </citation>
    <scope>NUCLEOTIDE SEQUENCE [LARGE SCALE GENOMIC DNA]</scope>
    <source>
        <strain evidence="6 7">ToBE</strain>
    </source>
</reference>
<dbReference type="SUPFAM" id="SSF111342">
    <property type="entry name" value="CbiD-like"/>
    <property type="match status" value="1"/>
</dbReference>
<proteinExistence type="inferred from homology"/>
<keyword evidence="1 5" id="KW-0169">Cobalamin biosynthesis</keyword>
<dbReference type="EMBL" id="LT838272">
    <property type="protein sequence ID" value="SMB97311.1"/>
    <property type="molecule type" value="Genomic_DNA"/>
</dbReference>
<dbReference type="GO" id="GO:0032259">
    <property type="term" value="P:methylation"/>
    <property type="evidence" value="ECO:0007669"/>
    <property type="project" value="UniProtKB-KW"/>
</dbReference>
<comment type="similarity">
    <text evidence="5">Belongs to the CbiD family.</text>
</comment>
<protein>
    <recommendedName>
        <fullName evidence="5">Cobalt-precorrin-5B C(1)-methyltransferase</fullName>
        <ecNumber evidence="5">2.1.1.195</ecNumber>
    </recommendedName>
    <alternativeName>
        <fullName evidence="5">Cobalt-precorrin-6A synthase</fullName>
    </alternativeName>
</protein>
<dbReference type="Gene3D" id="3.30.2110.10">
    <property type="entry name" value="CbiD-like"/>
    <property type="match status" value="1"/>
</dbReference>
<dbReference type="NCBIfam" id="TIGR00312">
    <property type="entry name" value="cbiD"/>
    <property type="match status" value="1"/>
</dbReference>
<evidence type="ECO:0000256" key="1">
    <source>
        <dbReference type="ARBA" id="ARBA00022573"/>
    </source>
</evidence>
<keyword evidence="4 5" id="KW-0949">S-adenosyl-L-methionine</keyword>
<comment type="function">
    <text evidence="5">Catalyzes the methylation of C-1 in cobalt-precorrin-5B to form cobalt-precorrin-6A.</text>
</comment>
<dbReference type="InterPro" id="IPR036074">
    <property type="entry name" value="CbiD_sf"/>
</dbReference>
<evidence type="ECO:0000313" key="7">
    <source>
        <dbReference type="Proteomes" id="UP000192569"/>
    </source>
</evidence>